<gene>
    <name evidence="1" type="ORF">N7517_005472</name>
</gene>
<protein>
    <submittedName>
        <fullName evidence="1">Uncharacterized protein</fullName>
    </submittedName>
</protein>
<evidence type="ECO:0000313" key="1">
    <source>
        <dbReference type="EMBL" id="KAJ5373466.1"/>
    </source>
</evidence>
<name>A0A9W9VBM3_9EURO</name>
<sequence>MQPGEQAIDDIINPKDATARAWTFLFGLARPINARLKSIHVYPRQSTSTPCFNFTNPEDLSRVGCLAHASDKVPGMACPPEALIAISIAELGFKN</sequence>
<organism evidence="1 2">
    <name type="scientific">Penicillium concentricum</name>
    <dbReference type="NCBI Taxonomy" id="293559"/>
    <lineage>
        <taxon>Eukaryota</taxon>
        <taxon>Fungi</taxon>
        <taxon>Dikarya</taxon>
        <taxon>Ascomycota</taxon>
        <taxon>Pezizomycotina</taxon>
        <taxon>Eurotiomycetes</taxon>
        <taxon>Eurotiomycetidae</taxon>
        <taxon>Eurotiales</taxon>
        <taxon>Aspergillaceae</taxon>
        <taxon>Penicillium</taxon>
    </lineage>
</organism>
<accession>A0A9W9VBM3</accession>
<keyword evidence="2" id="KW-1185">Reference proteome</keyword>
<dbReference type="AlphaFoldDB" id="A0A9W9VBM3"/>
<proteinExistence type="predicted"/>
<evidence type="ECO:0000313" key="2">
    <source>
        <dbReference type="Proteomes" id="UP001147752"/>
    </source>
</evidence>
<dbReference type="GeneID" id="81462385"/>
<dbReference type="Proteomes" id="UP001147752">
    <property type="component" value="Unassembled WGS sequence"/>
</dbReference>
<reference evidence="1" key="2">
    <citation type="journal article" date="2023" name="IMA Fungus">
        <title>Comparative genomic study of the Penicillium genus elucidates a diverse pangenome and 15 lateral gene transfer events.</title>
        <authorList>
            <person name="Petersen C."/>
            <person name="Sorensen T."/>
            <person name="Nielsen M.R."/>
            <person name="Sondergaard T.E."/>
            <person name="Sorensen J.L."/>
            <person name="Fitzpatrick D.A."/>
            <person name="Frisvad J.C."/>
            <person name="Nielsen K.L."/>
        </authorList>
    </citation>
    <scope>NUCLEOTIDE SEQUENCE</scope>
    <source>
        <strain evidence="1">IBT 3081</strain>
    </source>
</reference>
<comment type="caution">
    <text evidence="1">The sequence shown here is derived from an EMBL/GenBank/DDBJ whole genome shotgun (WGS) entry which is preliminary data.</text>
</comment>
<dbReference type="RefSeq" id="XP_056579452.1">
    <property type="nucleotide sequence ID" value="XM_056723202.1"/>
</dbReference>
<reference evidence="1" key="1">
    <citation type="submission" date="2022-12" db="EMBL/GenBank/DDBJ databases">
        <authorList>
            <person name="Petersen C."/>
        </authorList>
    </citation>
    <scope>NUCLEOTIDE SEQUENCE</scope>
    <source>
        <strain evidence="1">IBT 3081</strain>
    </source>
</reference>
<dbReference type="EMBL" id="JAPZBT010000002">
    <property type="protein sequence ID" value="KAJ5373466.1"/>
    <property type="molecule type" value="Genomic_DNA"/>
</dbReference>